<dbReference type="EMBL" id="QBKQ01000002">
    <property type="protein sequence ID" value="PTX43530.1"/>
    <property type="molecule type" value="Genomic_DNA"/>
</dbReference>
<reference evidence="1 2" key="1">
    <citation type="submission" date="2018-04" db="EMBL/GenBank/DDBJ databases">
        <title>Genomic Encyclopedia of Archaeal and Bacterial Type Strains, Phase II (KMG-II): from individual species to whole genera.</title>
        <authorList>
            <person name="Goeker M."/>
        </authorList>
    </citation>
    <scope>NUCLEOTIDE SEQUENCE [LARGE SCALE GENOMIC DNA]</scope>
    <source>
        <strain evidence="1 2">DSM 23082</strain>
    </source>
</reference>
<gene>
    <name evidence="1" type="ORF">C8P64_2058</name>
</gene>
<proteinExistence type="predicted"/>
<accession>A0A2T6AI87</accession>
<comment type="caution">
    <text evidence="1">The sequence shown here is derived from an EMBL/GenBank/DDBJ whole genome shotgun (WGS) entry which is preliminary data.</text>
</comment>
<dbReference type="Proteomes" id="UP000244174">
    <property type="component" value="Unassembled WGS sequence"/>
</dbReference>
<organism evidence="1 2">
    <name type="scientific">Christiangramia gaetbulicola</name>
    <dbReference type="NCBI Taxonomy" id="703340"/>
    <lineage>
        <taxon>Bacteria</taxon>
        <taxon>Pseudomonadati</taxon>
        <taxon>Bacteroidota</taxon>
        <taxon>Flavobacteriia</taxon>
        <taxon>Flavobacteriales</taxon>
        <taxon>Flavobacteriaceae</taxon>
        <taxon>Christiangramia</taxon>
    </lineage>
</organism>
<keyword evidence="2" id="KW-1185">Reference proteome</keyword>
<name>A0A2T6AI87_9FLAO</name>
<evidence type="ECO:0000313" key="2">
    <source>
        <dbReference type="Proteomes" id="UP000244174"/>
    </source>
</evidence>
<sequence>MIDLIKRLLIEFFEEIQIEKWPAKERELVSRFAFSKLVKNTNKESEFYDPAQIGLEVRVEQIKGENRKEFVCKDLIIWKEPNSNAWTEFNVPKVIMEWKHNNSQPSKYDIDWLKEYTKLNGECFGIAINIDTNKKLKLTATLIHKGEIKEENWLLLNAT</sequence>
<dbReference type="AlphaFoldDB" id="A0A2T6AI87"/>
<protein>
    <submittedName>
        <fullName evidence="1">Uncharacterized protein</fullName>
    </submittedName>
</protein>
<evidence type="ECO:0000313" key="1">
    <source>
        <dbReference type="EMBL" id="PTX43530.1"/>
    </source>
</evidence>
<dbReference type="RefSeq" id="WP_108171950.1">
    <property type="nucleotide sequence ID" value="NZ_QBKQ01000002.1"/>
</dbReference>